<keyword evidence="2" id="KW-1185">Reference proteome</keyword>
<organism evidence="1 2">
    <name type="scientific">Pasteurella testudinis DSM 23072</name>
    <dbReference type="NCBI Taxonomy" id="1122938"/>
    <lineage>
        <taxon>Bacteria</taxon>
        <taxon>Pseudomonadati</taxon>
        <taxon>Pseudomonadota</taxon>
        <taxon>Gammaproteobacteria</taxon>
        <taxon>Pasteurellales</taxon>
        <taxon>Pasteurellaceae</taxon>
        <taxon>Pasteurella</taxon>
    </lineage>
</organism>
<gene>
    <name evidence="1" type="ORF">SAMN05660772_00991</name>
</gene>
<evidence type="ECO:0000313" key="2">
    <source>
        <dbReference type="Proteomes" id="UP000192408"/>
    </source>
</evidence>
<accession>A0A1W1V397</accession>
<dbReference type="EMBL" id="FWWV01000035">
    <property type="protein sequence ID" value="SMB87514.1"/>
    <property type="molecule type" value="Genomic_DNA"/>
</dbReference>
<dbReference type="AlphaFoldDB" id="A0A1W1V397"/>
<dbReference type="RefSeq" id="WP_084257543.1">
    <property type="nucleotide sequence ID" value="NZ_FWWV01000035.1"/>
</dbReference>
<sequence length="73" mass="8531">MPKYIVQPYKDDEIISLIDRAETMTWLLQGYINSLLNKEDLITVTNGLEILQEQITDIYRRAISCEIKLEVKS</sequence>
<dbReference type="Proteomes" id="UP000192408">
    <property type="component" value="Unassembled WGS sequence"/>
</dbReference>
<evidence type="ECO:0000313" key="1">
    <source>
        <dbReference type="EMBL" id="SMB87514.1"/>
    </source>
</evidence>
<reference evidence="2" key="1">
    <citation type="submission" date="2017-04" db="EMBL/GenBank/DDBJ databases">
        <authorList>
            <person name="Varghese N."/>
            <person name="Submissions S."/>
        </authorList>
    </citation>
    <scope>NUCLEOTIDE SEQUENCE [LARGE SCALE GENOMIC DNA]</scope>
    <source>
        <strain evidence="2">DSM 23072</strain>
    </source>
</reference>
<dbReference type="STRING" id="1122938.SAMN05660772_00991"/>
<proteinExistence type="predicted"/>
<name>A0A1W1V397_9PAST</name>
<protein>
    <submittedName>
        <fullName evidence="1">Uncharacterized protein</fullName>
    </submittedName>
</protein>